<evidence type="ECO:0000259" key="6">
    <source>
        <dbReference type="Pfam" id="PF07980"/>
    </source>
</evidence>
<evidence type="ECO:0000256" key="4">
    <source>
        <dbReference type="ARBA" id="ARBA00023136"/>
    </source>
</evidence>
<proteinExistence type="inferred from homology"/>
<keyword evidence="5" id="KW-0998">Cell outer membrane</keyword>
<feature type="domain" description="RagB/SusD" evidence="6">
    <location>
        <begin position="374"/>
        <end position="571"/>
    </location>
</feature>
<dbReference type="GO" id="GO:0009279">
    <property type="term" value="C:cell outer membrane"/>
    <property type="evidence" value="ECO:0007669"/>
    <property type="project" value="UniProtKB-SubCell"/>
</dbReference>
<dbReference type="Pfam" id="PF14322">
    <property type="entry name" value="SusD-like_3"/>
    <property type="match status" value="1"/>
</dbReference>
<dbReference type="Proteomes" id="UP000245880">
    <property type="component" value="Unassembled WGS sequence"/>
</dbReference>
<evidence type="ECO:0000259" key="7">
    <source>
        <dbReference type="Pfam" id="PF14322"/>
    </source>
</evidence>
<dbReference type="RefSeq" id="WP_211319980.1">
    <property type="nucleotide sequence ID" value="NZ_QGDT01000002.1"/>
</dbReference>
<dbReference type="Pfam" id="PF07980">
    <property type="entry name" value="SusD_RagB"/>
    <property type="match status" value="1"/>
</dbReference>
<reference evidence="8 9" key="1">
    <citation type="submission" date="2018-03" db="EMBL/GenBank/DDBJ databases">
        <title>Genomic Encyclopedia of Archaeal and Bacterial Type Strains, Phase II (KMG-II): from individual species to whole genera.</title>
        <authorList>
            <person name="Goeker M."/>
        </authorList>
    </citation>
    <scope>NUCLEOTIDE SEQUENCE [LARGE SCALE GENOMIC DNA]</scope>
    <source>
        <strain evidence="8 9">DSM 100346</strain>
    </source>
</reference>
<dbReference type="InterPro" id="IPR012944">
    <property type="entry name" value="SusD_RagB_dom"/>
</dbReference>
<dbReference type="InterPro" id="IPR033985">
    <property type="entry name" value="SusD-like_N"/>
</dbReference>
<dbReference type="Gene3D" id="1.25.40.390">
    <property type="match status" value="1"/>
</dbReference>
<keyword evidence="3" id="KW-0732">Signal</keyword>
<keyword evidence="9" id="KW-1185">Reference proteome</keyword>
<comment type="caution">
    <text evidence="8">The sequence shown here is derived from an EMBL/GenBank/DDBJ whole genome shotgun (WGS) entry which is preliminary data.</text>
</comment>
<dbReference type="EMBL" id="QGDT01000002">
    <property type="protein sequence ID" value="PWJ59579.1"/>
    <property type="molecule type" value="Genomic_DNA"/>
</dbReference>
<evidence type="ECO:0000256" key="2">
    <source>
        <dbReference type="ARBA" id="ARBA00006275"/>
    </source>
</evidence>
<organism evidence="8 9">
    <name type="scientific">Dyadobacter jejuensis</name>
    <dbReference type="NCBI Taxonomy" id="1082580"/>
    <lineage>
        <taxon>Bacteria</taxon>
        <taxon>Pseudomonadati</taxon>
        <taxon>Bacteroidota</taxon>
        <taxon>Cytophagia</taxon>
        <taxon>Cytophagales</taxon>
        <taxon>Spirosomataceae</taxon>
        <taxon>Dyadobacter</taxon>
    </lineage>
</organism>
<gene>
    <name evidence="8" type="ORF">CLV98_102413</name>
</gene>
<name>A0A316AQL4_9BACT</name>
<keyword evidence="4" id="KW-0472">Membrane</keyword>
<dbReference type="AlphaFoldDB" id="A0A316AQL4"/>
<comment type="subcellular location">
    <subcellularLocation>
        <location evidence="1">Cell outer membrane</location>
    </subcellularLocation>
</comment>
<evidence type="ECO:0000313" key="9">
    <source>
        <dbReference type="Proteomes" id="UP000245880"/>
    </source>
</evidence>
<protein>
    <submittedName>
        <fullName evidence="8">Putative outer membrane starch-binding protein</fullName>
    </submittedName>
</protein>
<evidence type="ECO:0000256" key="1">
    <source>
        <dbReference type="ARBA" id="ARBA00004442"/>
    </source>
</evidence>
<evidence type="ECO:0000256" key="5">
    <source>
        <dbReference type="ARBA" id="ARBA00023237"/>
    </source>
</evidence>
<comment type="similarity">
    <text evidence="2">Belongs to the SusD family.</text>
</comment>
<evidence type="ECO:0000256" key="3">
    <source>
        <dbReference type="ARBA" id="ARBA00022729"/>
    </source>
</evidence>
<sequence>MRSIQIIGLLLGLLMVGQGCQQDEFLTLKNPNTITTDTYWQTPSQFQSGLASVYSALQFDAVSGKSLSNDMCRGDLAGTESWYSEIAFRNLTFNDNTEYVSQRWNQLYVGVFRANQVIENLKKEGIDLTEQDKKVLGGQARFLRAMFYFWLVNSYDGAVIQLDVAKEDADFSKAFSSQEEVYQQVILPDLTYASENLPKRWTNAKDLGRVTWGAAMSMLGKVHLYQKNWAEAATFFKAVVDSKVYSLMPNYLDNFTDEKEHNAESIFEVSFSNALKPGVNSGIVDDNIYEKGAEASGMAVALGQLSFGAYNTTLPSYYAHELFVNDEPDASSPINEGRKQSARTYASIVPINGDGLYYQLPIGKKPGWAFGQSAYVKKYTNWYHWTQEDAVYQRSGINFRHIRLADIYLMYAEAILNRDGNAGVSEAMAAIDIVRKRAGVVTLAQYMDKNGGKIPLLHRSYIKGARTYLAPDAGVLLTHLQRVERPVELAFEGHRWYDLVRWGIVKEIFTELRVEEEWRQKNIDLKNPVAPLFIRERIRPDFTVASTAYNPAAHDYLPIPTGEVQSNPNLKK</sequence>
<evidence type="ECO:0000313" key="8">
    <source>
        <dbReference type="EMBL" id="PWJ59579.1"/>
    </source>
</evidence>
<dbReference type="PROSITE" id="PS51257">
    <property type="entry name" value="PROKAR_LIPOPROTEIN"/>
    <property type="match status" value="1"/>
</dbReference>
<dbReference type="InterPro" id="IPR011990">
    <property type="entry name" value="TPR-like_helical_dom_sf"/>
</dbReference>
<accession>A0A316AQL4</accession>
<feature type="domain" description="SusD-like N-terminal" evidence="7">
    <location>
        <begin position="24"/>
        <end position="224"/>
    </location>
</feature>
<dbReference type="SUPFAM" id="SSF48452">
    <property type="entry name" value="TPR-like"/>
    <property type="match status" value="1"/>
</dbReference>